<proteinExistence type="predicted"/>
<feature type="transmembrane region" description="Helical" evidence="1">
    <location>
        <begin position="250"/>
        <end position="271"/>
    </location>
</feature>
<dbReference type="EMBL" id="ACXX02000015">
    <property type="protein sequence ID" value="EGD46246.1"/>
    <property type="molecule type" value="Genomic_DNA"/>
</dbReference>
<dbReference type="STRING" id="588581.Cpap_0858"/>
<dbReference type="eggNOG" id="ENOG5033SIW">
    <property type="taxonomic scope" value="Bacteria"/>
</dbReference>
<sequence length="311" mass="35866">MDKILKYDNYYIIALAAGAIFLLSGLLWEVYEKSGNRLNKSNVQIRGRGRLAYVFSFVMKLPGIRKIKKHYQTNLEFAFSKDSILNTISNVMIVIMAGFSITLILLLNRIGQLWYVKVMIIVMSIVLPYYLLSLLIDLHKYRMNTQIPKLIDEFRSAFLEHNKIKPALRECSKNVNKNMGRLMLQAADSSDTQKVLGNMRDRIDNIWFSIFVVMLQNYKENGGDLIGQLYKLNNTMSTQLSIEKKKNRRLLWYEIFAVCASILSIPAVLWINRLIIGNDVSLVDPDTNLTICRVIVFSVLSLVVVRILRKM</sequence>
<organism evidence="2 3">
    <name type="scientific">Ruminiclostridium papyrosolvens DSM 2782</name>
    <dbReference type="NCBI Taxonomy" id="588581"/>
    <lineage>
        <taxon>Bacteria</taxon>
        <taxon>Bacillati</taxon>
        <taxon>Bacillota</taxon>
        <taxon>Clostridia</taxon>
        <taxon>Eubacteriales</taxon>
        <taxon>Oscillospiraceae</taxon>
        <taxon>Ruminiclostridium</taxon>
    </lineage>
</organism>
<evidence type="ECO:0000256" key="1">
    <source>
        <dbReference type="SAM" id="Phobius"/>
    </source>
</evidence>
<dbReference type="RefSeq" id="WP_004621596.1">
    <property type="nucleotide sequence ID" value="NZ_ACXX02000015.1"/>
</dbReference>
<feature type="transmembrane region" description="Helical" evidence="1">
    <location>
        <begin position="88"/>
        <end position="107"/>
    </location>
</feature>
<dbReference type="AlphaFoldDB" id="F1TH06"/>
<feature type="transmembrane region" description="Helical" evidence="1">
    <location>
        <begin position="12"/>
        <end position="31"/>
    </location>
</feature>
<keyword evidence="1" id="KW-0472">Membrane</keyword>
<keyword evidence="1" id="KW-0812">Transmembrane</keyword>
<evidence type="ECO:0008006" key="4">
    <source>
        <dbReference type="Google" id="ProtNLM"/>
    </source>
</evidence>
<name>F1TH06_9FIRM</name>
<dbReference type="Proteomes" id="UP000003860">
    <property type="component" value="Unassembled WGS sequence"/>
</dbReference>
<keyword evidence="1" id="KW-1133">Transmembrane helix</keyword>
<evidence type="ECO:0000313" key="2">
    <source>
        <dbReference type="EMBL" id="EGD46246.1"/>
    </source>
</evidence>
<protein>
    <recommendedName>
        <fullName evidence="4">Type II secretion system F domain</fullName>
    </recommendedName>
</protein>
<feature type="transmembrane region" description="Helical" evidence="1">
    <location>
        <begin position="291"/>
        <end position="308"/>
    </location>
</feature>
<reference evidence="2" key="2">
    <citation type="submission" date="2011-01" db="EMBL/GenBank/DDBJ databases">
        <title>The Non-contiguous Finished genome of Clostridium papyrosolvens.</title>
        <authorList>
            <person name="Lucas S."/>
            <person name="Copeland A."/>
            <person name="Lapidus A."/>
            <person name="Cheng J.-F."/>
            <person name="Goodwin L."/>
            <person name="Pitluck S."/>
            <person name="Misra M."/>
            <person name="Chertkov O."/>
            <person name="Detter J.C."/>
            <person name="Han C."/>
            <person name="Tapia R."/>
            <person name="Land M."/>
            <person name="Hauser L."/>
            <person name="Kyrpides N."/>
            <person name="Ivanova N."/>
            <person name="Pagani I."/>
            <person name="Mouttaki H."/>
            <person name="He Z."/>
            <person name="Zhou J."/>
            <person name="Hemme C.L."/>
            <person name="Woyke T."/>
        </authorList>
    </citation>
    <scope>NUCLEOTIDE SEQUENCE [LARGE SCALE GENOMIC DNA]</scope>
    <source>
        <strain evidence="2">DSM 2782</strain>
    </source>
</reference>
<reference evidence="2" key="1">
    <citation type="submission" date="2009-07" db="EMBL/GenBank/DDBJ databases">
        <authorList>
            <consortium name="US DOE Joint Genome Institute (JGI-PGF)"/>
            <person name="Lucas S."/>
            <person name="Copeland A."/>
            <person name="Lapidus A."/>
            <person name="Glavina del Rio T."/>
            <person name="Tice H."/>
            <person name="Bruce D."/>
            <person name="Goodwin L."/>
            <person name="Pitluck S."/>
            <person name="Larimer F."/>
            <person name="Land M.L."/>
            <person name="Mouttaki H."/>
            <person name="He Z."/>
            <person name="Zhou J."/>
            <person name="Hemme C.L."/>
        </authorList>
    </citation>
    <scope>NUCLEOTIDE SEQUENCE [LARGE SCALE GENOMIC DNA]</scope>
    <source>
        <strain evidence="2">DSM 2782</strain>
    </source>
</reference>
<gene>
    <name evidence="2" type="ORF">Cpap_0858</name>
</gene>
<comment type="caution">
    <text evidence="2">The sequence shown here is derived from an EMBL/GenBank/DDBJ whole genome shotgun (WGS) entry which is preliminary data.</text>
</comment>
<keyword evidence="3" id="KW-1185">Reference proteome</keyword>
<feature type="transmembrane region" description="Helical" evidence="1">
    <location>
        <begin position="113"/>
        <end position="136"/>
    </location>
</feature>
<evidence type="ECO:0000313" key="3">
    <source>
        <dbReference type="Proteomes" id="UP000003860"/>
    </source>
</evidence>
<dbReference type="OrthoDB" id="1737891at2"/>
<accession>F1TH06</accession>